<feature type="compositionally biased region" description="Acidic residues" evidence="1">
    <location>
        <begin position="421"/>
        <end position="432"/>
    </location>
</feature>
<evidence type="ECO:0000313" key="4">
    <source>
        <dbReference type="Proteomes" id="UP000002605"/>
    </source>
</evidence>
<dbReference type="AlphaFoldDB" id="B9WIY3"/>
<gene>
    <name evidence="2" type="ordered locus">Cd36_63050</name>
    <name evidence="3" type="ORF">CD36_63050</name>
</gene>
<evidence type="ECO:0000313" key="3">
    <source>
        <dbReference type="EMBL" id="CAX41201.1"/>
    </source>
</evidence>
<dbReference type="Proteomes" id="UP000002605">
    <property type="component" value="Chromosome 6"/>
</dbReference>
<dbReference type="RefSeq" id="XP_002421045.1">
    <property type="nucleotide sequence ID" value="XM_002421000.1"/>
</dbReference>
<dbReference type="OrthoDB" id="10340886at2759"/>
<feature type="region of interest" description="Disordered" evidence="1">
    <location>
        <begin position="420"/>
        <end position="499"/>
    </location>
</feature>
<evidence type="ECO:0000256" key="1">
    <source>
        <dbReference type="SAM" id="MobiDB-lite"/>
    </source>
</evidence>
<dbReference type="GeneID" id="8048592"/>
<protein>
    <submittedName>
        <fullName evidence="3">Uncharacterized protein</fullName>
    </submittedName>
</protein>
<accession>B9WIY3</accession>
<dbReference type="EMBL" id="FM992693">
    <property type="protein sequence ID" value="CAX41201.1"/>
    <property type="molecule type" value="Genomic_DNA"/>
</dbReference>
<sequence length="556" mass="63724">MEVANNQPAPVLNTSILADVINEIQGNWQHCNNNNLFPPDSQLSPEIQQWIKNTVPTLISLAKTDENFNFPVNEGFSDLIKRFLQLPTIRTELISAYPYFIALLRFPAIDASFYRRMFDPDYLRINWDPTEFVVKRNFIIPAGGRFRNRVKWMSRVNSSRIGPPASTGQPQNDMFIQIMHSTNVNGIRNDRNMPNAPPGPGPGPIPPVATANGAQNIQNVSNLSNDTSHGSLVRLPVSIQLFSEGVPAHSRLTKFFYPDALPDDLTIDSFDQEMSVDEFKLCFASSCKYYRWGVRRTPTYVYLHCKMGRINFASEFNNQDSGCPAQIKLKVENNRIKMTYSFHHNHSFFKYEKDYTPIIKKDPVRAWLIEQALQGKDWAWVNANKEGVNIAGDVVNIDLSKKINRRLYFQIRRILGVETSDQPDESEEDVEEPVSPSTNRNNQHEGNYLFNDETHGSHQNNSYDFPSNDYHGVSESPPDFDIPNFDQSEDNNHEAETEANNRVVLKAECEEILKYVQTTMENAFEVLHIERLHDLKGFIKRTAQEMQQEFSPNHST</sequence>
<evidence type="ECO:0000313" key="2">
    <source>
        <dbReference type="CGD" id="CAL0000161042"/>
    </source>
</evidence>
<dbReference type="CGD" id="CAL0000161042">
    <property type="gene designation" value="Cd36_63050"/>
</dbReference>
<dbReference type="KEGG" id="cdu:CD36_63050"/>
<proteinExistence type="predicted"/>
<reference evidence="3 4" key="1">
    <citation type="journal article" date="2009" name="Genome Res.">
        <title>Comparative genomics of the fungal pathogens Candida dubliniensis and Candida albicans.</title>
        <authorList>
            <person name="Jackson A.P."/>
            <person name="Gamble J.A."/>
            <person name="Yeomans T."/>
            <person name="Moran G.P."/>
            <person name="Saunders D."/>
            <person name="Harris D."/>
            <person name="Aslett M."/>
            <person name="Barrell J.F."/>
            <person name="Butler G."/>
            <person name="Citiulo F."/>
            <person name="Coleman D.C."/>
            <person name="de Groot P.W.J."/>
            <person name="Goodwin T.J."/>
            <person name="Quail M.A."/>
            <person name="McQuillan J."/>
            <person name="Munro C.A."/>
            <person name="Pain A."/>
            <person name="Poulter R.T."/>
            <person name="Rajandream M.A."/>
            <person name="Renauld H."/>
            <person name="Spiering M.J."/>
            <person name="Tivey A."/>
            <person name="Gow N.A.R."/>
            <person name="Barrell B."/>
            <person name="Sullivan D.J."/>
            <person name="Berriman M."/>
        </authorList>
    </citation>
    <scope>NUCLEOTIDE SEQUENCE [LARGE SCALE GENOMIC DNA]</scope>
    <source>
        <strain evidence="4">CD36 / ATCC MYA-646 / CBS 7987 / NCPF 3949 / NRRL Y-17841</strain>
    </source>
</reference>
<name>B9WIY3_CANDC</name>
<organism evidence="3 4">
    <name type="scientific">Candida dubliniensis (strain CD36 / ATCC MYA-646 / CBS 7987 / NCPF 3949 / NRRL Y-17841)</name>
    <name type="common">Yeast</name>
    <dbReference type="NCBI Taxonomy" id="573826"/>
    <lineage>
        <taxon>Eukaryota</taxon>
        <taxon>Fungi</taxon>
        <taxon>Dikarya</taxon>
        <taxon>Ascomycota</taxon>
        <taxon>Saccharomycotina</taxon>
        <taxon>Pichiomycetes</taxon>
        <taxon>Debaryomycetaceae</taxon>
        <taxon>Candida/Lodderomyces clade</taxon>
        <taxon>Candida</taxon>
    </lineage>
</organism>
<dbReference type="VEuPathDB" id="FungiDB:CD36_63050"/>
<dbReference type="HOGENOM" id="CLU_484826_0_0_1"/>
<keyword evidence="4" id="KW-1185">Reference proteome</keyword>